<dbReference type="Gene3D" id="2.60.120.380">
    <property type="match status" value="2"/>
</dbReference>
<sequence length="786" mass="85037">MRVRPQLRNLSVVTLILMILVSIAMQGRAADASPIFSPAEQAIDFVWIPQTGTFTVAPNGTFTFNTTLDNNGPAGNFDITVTVPNGWAQPSISPGTPVAIPLNGSVGFSFIFTVPNNAATGSYPITITAARQATGARSTAILTVTVTPATATPTTTQTPTATVGPSPTAGPVCPEANDPGSDFGGARQLLVDVGERHGICSSGDEDWFKFGAVGGKVYTIDVPQMDAGLDLSLELYDSNGTRLTFNDDYFNRTPGQPNPKDIKPRIQSWRAPADGIYYIRVRDTLSLGGSDTTYTIIVQSESYGPTPVTVNELCRDLYEEDGLPEQARLITSNETQPDHVLCPTGDADWVKFFGLAGKTYFIYTDTRNKGAGAQPGTEAGADTVMYLADRDGVSIIDFNDDLGRDAESQALNDGTAPSLDSAIRFVPSADGFYYAQVKNVGDIGNQFIKYNITLKLCLPGQECRRDTVAPNQPTSSIPTPTSEFGVPTNTPTSTPTATTTSNTNNFLQNSLKPGPLVNGPLRGFADPSFNQVWQRSDQPIAEQRVARSWMWGPRGLMARTEGYIQSVSGLRQVQYFDKARMEVNNPRGDRNSQWFVTTGLLVVELISGRAQIGDNQFVQHNPADIPIAGDPGDANAPTYASFGGVSALQPGDRSGQVPTEAINRAGQVGSYAGPQRPETTLAHFVPESGHNIPQVFWDYLNASGLVRDGNRYHNATLFDWVFTLGYPISEPYWARIQVGGVPHDVLVQAFQRRVLTYSPDNPSGWQVEMGNVGRHYYSWRYGEALP</sequence>
<evidence type="ECO:0000259" key="2">
    <source>
        <dbReference type="Pfam" id="PF10633"/>
    </source>
</evidence>
<name>A0A0P9FFA0_9CHLR</name>
<dbReference type="EMBL" id="LJCR01000798">
    <property type="protein sequence ID" value="KPV51729.1"/>
    <property type="molecule type" value="Genomic_DNA"/>
</dbReference>
<proteinExistence type="predicted"/>
<protein>
    <recommendedName>
        <fullName evidence="2">Alpha-galactosidase NEW3 domain-containing protein</fullName>
    </recommendedName>
</protein>
<reference evidence="3 4" key="1">
    <citation type="submission" date="2015-09" db="EMBL/GenBank/DDBJ databases">
        <title>Draft genome sequence of Kouleothrix aurantiaca JCM 19913.</title>
        <authorList>
            <person name="Hemp J."/>
        </authorList>
    </citation>
    <scope>NUCLEOTIDE SEQUENCE [LARGE SCALE GENOMIC DNA]</scope>
    <source>
        <strain evidence="3 4">COM-B</strain>
    </source>
</reference>
<feature type="compositionally biased region" description="Low complexity" evidence="1">
    <location>
        <begin position="487"/>
        <end position="505"/>
    </location>
</feature>
<dbReference type="PATRIC" id="fig|186479.3.peg.10227"/>
<evidence type="ECO:0000313" key="3">
    <source>
        <dbReference type="EMBL" id="KPV51729.1"/>
    </source>
</evidence>
<dbReference type="AlphaFoldDB" id="A0A0P9FFA0"/>
<organism evidence="3 4">
    <name type="scientific">Kouleothrix aurantiaca</name>
    <dbReference type="NCBI Taxonomy" id="186479"/>
    <lineage>
        <taxon>Bacteria</taxon>
        <taxon>Bacillati</taxon>
        <taxon>Chloroflexota</taxon>
        <taxon>Chloroflexia</taxon>
        <taxon>Chloroflexales</taxon>
        <taxon>Roseiflexineae</taxon>
        <taxon>Roseiflexaceae</taxon>
        <taxon>Kouleothrix</taxon>
    </lineage>
</organism>
<feature type="domain" description="Alpha-galactosidase NEW3" evidence="2">
    <location>
        <begin position="61"/>
        <end position="130"/>
    </location>
</feature>
<evidence type="ECO:0000313" key="4">
    <source>
        <dbReference type="Proteomes" id="UP000050509"/>
    </source>
</evidence>
<feature type="compositionally biased region" description="Polar residues" evidence="1">
    <location>
        <begin position="469"/>
        <end position="482"/>
    </location>
</feature>
<evidence type="ECO:0000256" key="1">
    <source>
        <dbReference type="SAM" id="MobiDB-lite"/>
    </source>
</evidence>
<accession>A0A0P9FFA0</accession>
<gene>
    <name evidence="3" type="ORF">SE17_19560</name>
</gene>
<dbReference type="Pfam" id="PF10633">
    <property type="entry name" value="NPCBM_assoc"/>
    <property type="match status" value="1"/>
</dbReference>
<dbReference type="InterPro" id="IPR018905">
    <property type="entry name" value="A-galactase_NEW3"/>
</dbReference>
<feature type="region of interest" description="Disordered" evidence="1">
    <location>
        <begin position="467"/>
        <end position="505"/>
    </location>
</feature>
<keyword evidence="4" id="KW-1185">Reference proteome</keyword>
<comment type="caution">
    <text evidence="3">The sequence shown here is derived from an EMBL/GenBank/DDBJ whole genome shotgun (WGS) entry which is preliminary data.</text>
</comment>
<dbReference type="Proteomes" id="UP000050509">
    <property type="component" value="Unassembled WGS sequence"/>
</dbReference>